<feature type="domain" description="Potassium channel" evidence="2">
    <location>
        <begin position="94"/>
        <end position="140"/>
    </location>
</feature>
<organism evidence="3">
    <name type="scientific">marine sediment metagenome</name>
    <dbReference type="NCBI Taxonomy" id="412755"/>
    <lineage>
        <taxon>unclassified sequences</taxon>
        <taxon>metagenomes</taxon>
        <taxon>ecological metagenomes</taxon>
    </lineage>
</organism>
<gene>
    <name evidence="3" type="ORF">S01H1_56057</name>
</gene>
<protein>
    <recommendedName>
        <fullName evidence="2">Potassium channel domain-containing protein</fullName>
    </recommendedName>
</protein>
<accession>X0WSF8</accession>
<keyword evidence="1" id="KW-1133">Transmembrane helix</keyword>
<dbReference type="Pfam" id="PF07885">
    <property type="entry name" value="Ion_trans_2"/>
    <property type="match status" value="1"/>
</dbReference>
<feature type="non-terminal residue" evidence="3">
    <location>
        <position position="141"/>
    </location>
</feature>
<dbReference type="AlphaFoldDB" id="X0WSF8"/>
<evidence type="ECO:0000259" key="2">
    <source>
        <dbReference type="Pfam" id="PF07885"/>
    </source>
</evidence>
<evidence type="ECO:0000256" key="1">
    <source>
        <dbReference type="SAM" id="Phobius"/>
    </source>
</evidence>
<feature type="transmembrane region" description="Helical" evidence="1">
    <location>
        <begin position="51"/>
        <end position="70"/>
    </location>
</feature>
<dbReference type="InterPro" id="IPR013099">
    <property type="entry name" value="K_chnl_dom"/>
</dbReference>
<keyword evidence="1" id="KW-0812">Transmembrane</keyword>
<dbReference type="Gene3D" id="1.10.287.70">
    <property type="match status" value="1"/>
</dbReference>
<proteinExistence type="predicted"/>
<keyword evidence="1" id="KW-0472">Membrane</keyword>
<feature type="transmembrane region" description="Helical" evidence="1">
    <location>
        <begin position="82"/>
        <end position="102"/>
    </location>
</feature>
<feature type="transmembrane region" description="Helical" evidence="1">
    <location>
        <begin position="21"/>
        <end position="39"/>
    </location>
</feature>
<feature type="transmembrane region" description="Helical" evidence="1">
    <location>
        <begin position="122"/>
        <end position="139"/>
    </location>
</feature>
<dbReference type="EMBL" id="BARS01036474">
    <property type="protein sequence ID" value="GAG15641.1"/>
    <property type="molecule type" value="Genomic_DNA"/>
</dbReference>
<evidence type="ECO:0000313" key="3">
    <source>
        <dbReference type="EMBL" id="GAG15641.1"/>
    </source>
</evidence>
<reference evidence="3" key="1">
    <citation type="journal article" date="2014" name="Front. Microbiol.">
        <title>High frequency of phylogenetically diverse reductive dehalogenase-homologous genes in deep subseafloor sedimentary metagenomes.</title>
        <authorList>
            <person name="Kawai M."/>
            <person name="Futagami T."/>
            <person name="Toyoda A."/>
            <person name="Takaki Y."/>
            <person name="Nishi S."/>
            <person name="Hori S."/>
            <person name="Arai W."/>
            <person name="Tsubouchi T."/>
            <person name="Morono Y."/>
            <person name="Uchiyama I."/>
            <person name="Ito T."/>
            <person name="Fujiyama A."/>
            <person name="Inagaki F."/>
            <person name="Takami H."/>
        </authorList>
    </citation>
    <scope>NUCLEOTIDE SEQUENCE</scope>
    <source>
        <strain evidence="3">Expedition CK06-06</strain>
    </source>
</reference>
<dbReference type="SUPFAM" id="SSF81324">
    <property type="entry name" value="Voltage-gated potassium channels"/>
    <property type="match status" value="1"/>
</dbReference>
<comment type="caution">
    <text evidence="3">The sequence shown here is derived from an EMBL/GenBank/DDBJ whole genome shotgun (WGS) entry which is preliminary data.</text>
</comment>
<sequence>MSPRQLAHLDRGERRVAYARLGVRVAAIATMLLIAYYTLPAGWLEGGTGTGILRLVSSGLFFVVVLAWLVRRITMADLPQLRAIEVLAAILPLFLYVFANTYLAMSHASVDAFSEPLNHTGALYLAITLLSTVGFGDITPG</sequence>
<name>X0WSF8_9ZZZZ</name>